<keyword evidence="4" id="KW-1185">Reference proteome</keyword>
<feature type="compositionally biased region" description="Basic and acidic residues" evidence="2">
    <location>
        <begin position="488"/>
        <end position="502"/>
    </location>
</feature>
<protein>
    <submittedName>
        <fullName evidence="3">3647_t:CDS:1</fullName>
    </submittedName>
</protein>
<feature type="region of interest" description="Disordered" evidence="2">
    <location>
        <begin position="299"/>
        <end position="327"/>
    </location>
</feature>
<evidence type="ECO:0000256" key="1">
    <source>
        <dbReference type="SAM" id="Coils"/>
    </source>
</evidence>
<dbReference type="Proteomes" id="UP000789901">
    <property type="component" value="Unassembled WGS sequence"/>
</dbReference>
<sequence>MKALKKAKELVIDNAQEEIKQNLRALQSKLGTSQESKSDETFYSALKKDLDNIDPLSLKWKDPLASMVLSDDSTLVENLKPRQKRTFLALGENMKCDIPASVNNKCEHFINNFNMLEVSDEIRVWNNPAFSSSMARSEQSEGTYITDVVMPLLRASLSGLPNVPICLSSTERQSLASKTRKNGRIEKKPDLMALKKYAEKTFEIAYVECSRVVCAKSKKTDDSMKLWRETLDGLAYVNESCRPKSNQFGIVGIQVAGEVIYLNVMVKDANGIPRYFHLDQYKSINKCLLMEALEQAYTHPPRNVQPSTTVSSPRREGGKKKNKKGSGFRTRIMELEQNAEKAKLRDIELNARIMELERSIKESEKRFAKLEQKQLQNNAVDRLDNSSESIINASDPVINQCIGHASSADTTLENDTPASLVHTEVKSLEEKKMDDFHDSVYKERDQTKENRYFSSQRPLPSTVQVQEKKSLSLSDAKASSFRETNISETHDSNVKVNNDKDGQELAQLFSDAETAEGKMIKAKQKE</sequence>
<name>A0ABM8W2X0_GIGMA</name>
<comment type="caution">
    <text evidence="3">The sequence shown here is derived from an EMBL/GenBank/DDBJ whole genome shotgun (WGS) entry which is preliminary data.</text>
</comment>
<feature type="coiled-coil region" evidence="1">
    <location>
        <begin position="332"/>
        <end position="373"/>
    </location>
</feature>
<reference evidence="3 4" key="1">
    <citation type="submission" date="2021-06" db="EMBL/GenBank/DDBJ databases">
        <authorList>
            <person name="Kallberg Y."/>
            <person name="Tangrot J."/>
            <person name="Rosling A."/>
        </authorList>
    </citation>
    <scope>NUCLEOTIDE SEQUENCE [LARGE SCALE GENOMIC DNA]</scope>
    <source>
        <strain evidence="3 4">120-4 pot B 10/14</strain>
    </source>
</reference>
<feature type="non-terminal residue" evidence="3">
    <location>
        <position position="526"/>
    </location>
</feature>
<organism evidence="3 4">
    <name type="scientific">Gigaspora margarita</name>
    <dbReference type="NCBI Taxonomy" id="4874"/>
    <lineage>
        <taxon>Eukaryota</taxon>
        <taxon>Fungi</taxon>
        <taxon>Fungi incertae sedis</taxon>
        <taxon>Mucoromycota</taxon>
        <taxon>Glomeromycotina</taxon>
        <taxon>Glomeromycetes</taxon>
        <taxon>Diversisporales</taxon>
        <taxon>Gigasporaceae</taxon>
        <taxon>Gigaspora</taxon>
    </lineage>
</organism>
<evidence type="ECO:0000313" key="4">
    <source>
        <dbReference type="Proteomes" id="UP000789901"/>
    </source>
</evidence>
<gene>
    <name evidence="3" type="ORF">GMARGA_LOCUS2688</name>
</gene>
<dbReference type="EMBL" id="CAJVQB010000873">
    <property type="protein sequence ID" value="CAG8511144.1"/>
    <property type="molecule type" value="Genomic_DNA"/>
</dbReference>
<evidence type="ECO:0000313" key="3">
    <source>
        <dbReference type="EMBL" id="CAG8511144.1"/>
    </source>
</evidence>
<proteinExistence type="predicted"/>
<feature type="compositionally biased region" description="Basic residues" evidence="2">
    <location>
        <begin position="317"/>
        <end position="326"/>
    </location>
</feature>
<feature type="compositionally biased region" description="Polar residues" evidence="2">
    <location>
        <begin position="454"/>
        <end position="465"/>
    </location>
</feature>
<accession>A0ABM8W2X0</accession>
<evidence type="ECO:0000256" key="2">
    <source>
        <dbReference type="SAM" id="MobiDB-lite"/>
    </source>
</evidence>
<feature type="region of interest" description="Disordered" evidence="2">
    <location>
        <begin position="454"/>
        <end position="502"/>
    </location>
</feature>
<keyword evidence="1" id="KW-0175">Coiled coil</keyword>